<dbReference type="GO" id="GO:0016020">
    <property type="term" value="C:membrane"/>
    <property type="evidence" value="ECO:0007669"/>
    <property type="project" value="UniProtKB-SubCell"/>
</dbReference>
<sequence length="503" mass="55314">MLSLIIFIPLLTALALIFVGRDNTGLIKIAGIGAATSTLLVSLWLLFAFDVSNPGMQFVQTLHWVPALHINYLVGIDGISLWMVVLTALLGVISIFMSLNQKKDLRNFIALMLALEAGTLGVFLALDTILFYVFWELMLVPTYFIIGLWGEGRRVYATMKFVIYTLVGSLLMLVAILTLTMVHYGATHEVTFDLRILAHTHIDPFMQIWMFLFFFVAFAIKIPVFPLHSWLPHAYMACPIPALILLTGAMSKTGAYGFLRFCLPLFPEAIESMALVIGFMAASGMVYGAWIALAQKDIKALVAYSSISHLGFIVLGIFAQNGEGIEGSVLQMFNHGIIASALFLIVGFIEFRMGTRNLGELRGLSKSMPVLYGVFMLVMLAALGLPGLNGFVGEFLILMGVWTSHLLAGLASILVLMGGLSIVFASVYMLYMFQGSMQEKPTVENNSDISSSEFKLLLPACILILLIGLYPKPIIDRVSPSVESLLHLEKTVNLETGKDNDHH</sequence>
<evidence type="ECO:0000256" key="1">
    <source>
        <dbReference type="ARBA" id="ARBA00004141"/>
    </source>
</evidence>
<dbReference type="GO" id="GO:0048039">
    <property type="term" value="F:ubiquinone binding"/>
    <property type="evidence" value="ECO:0007669"/>
    <property type="project" value="TreeGrafter"/>
</dbReference>
<evidence type="ECO:0000256" key="4">
    <source>
        <dbReference type="ARBA" id="ARBA00022989"/>
    </source>
</evidence>
<dbReference type="PRINTS" id="PR01437">
    <property type="entry name" value="NUOXDRDTASE4"/>
</dbReference>
<feature type="transmembrane region" description="Helical" evidence="6">
    <location>
        <begin position="301"/>
        <end position="320"/>
    </location>
</feature>
<feature type="transmembrane region" description="Helical" evidence="6">
    <location>
        <begin position="273"/>
        <end position="294"/>
    </location>
</feature>
<feature type="transmembrane region" description="Helical" evidence="6">
    <location>
        <begin position="29"/>
        <end position="49"/>
    </location>
</feature>
<feature type="transmembrane region" description="Helical" evidence="6">
    <location>
        <begin position="69"/>
        <end position="96"/>
    </location>
</feature>
<keyword evidence="4 6" id="KW-1133">Transmembrane helix</keyword>
<evidence type="ECO:0000313" key="8">
    <source>
        <dbReference type="EMBL" id="SVB44365.1"/>
    </source>
</evidence>
<evidence type="ECO:0000256" key="5">
    <source>
        <dbReference type="ARBA" id="ARBA00023136"/>
    </source>
</evidence>
<feature type="transmembrane region" description="Helical" evidence="6">
    <location>
        <begin position="161"/>
        <end position="186"/>
    </location>
</feature>
<evidence type="ECO:0000256" key="2">
    <source>
        <dbReference type="ARBA" id="ARBA00009025"/>
    </source>
</evidence>
<feature type="transmembrane region" description="Helical" evidence="6">
    <location>
        <begin position="332"/>
        <end position="349"/>
    </location>
</feature>
<name>A0A382E1Q4_9ZZZZ</name>
<dbReference type="EMBL" id="UINC01042138">
    <property type="protein sequence ID" value="SVB44365.1"/>
    <property type="molecule type" value="Genomic_DNA"/>
</dbReference>
<dbReference type="PANTHER" id="PTHR43507">
    <property type="entry name" value="NADH-UBIQUINONE OXIDOREDUCTASE CHAIN 4"/>
    <property type="match status" value="1"/>
</dbReference>
<feature type="transmembrane region" description="Helical" evidence="6">
    <location>
        <begin position="408"/>
        <end position="433"/>
    </location>
</feature>
<dbReference type="GO" id="GO:0015990">
    <property type="term" value="P:electron transport coupled proton transport"/>
    <property type="evidence" value="ECO:0007669"/>
    <property type="project" value="TreeGrafter"/>
</dbReference>
<feature type="transmembrane region" description="Helical" evidence="6">
    <location>
        <begin position="132"/>
        <end position="149"/>
    </location>
</feature>
<comment type="subcellular location">
    <subcellularLocation>
        <location evidence="1">Membrane</location>
        <topology evidence="1">Multi-pass membrane protein</topology>
    </subcellularLocation>
</comment>
<comment type="similarity">
    <text evidence="2">Belongs to the complex I subunit 4 family.</text>
</comment>
<feature type="transmembrane region" description="Helical" evidence="6">
    <location>
        <begin position="370"/>
        <end position="388"/>
    </location>
</feature>
<gene>
    <name evidence="8" type="ORF">METZ01_LOCUS197219</name>
</gene>
<protein>
    <recommendedName>
        <fullName evidence="7">NADH:quinone oxidoreductase/Mrp antiporter transmembrane domain-containing protein</fullName>
    </recommendedName>
</protein>
<accession>A0A382E1Q4</accession>
<dbReference type="PANTHER" id="PTHR43507:SF1">
    <property type="entry name" value="NADH-UBIQUINONE OXIDOREDUCTASE CHAIN 4"/>
    <property type="match status" value="1"/>
</dbReference>
<organism evidence="8">
    <name type="scientific">marine metagenome</name>
    <dbReference type="NCBI Taxonomy" id="408172"/>
    <lineage>
        <taxon>unclassified sequences</taxon>
        <taxon>metagenomes</taxon>
        <taxon>ecological metagenomes</taxon>
    </lineage>
</organism>
<feature type="domain" description="NADH:quinone oxidoreductase/Mrp antiporter transmembrane" evidence="7">
    <location>
        <begin position="125"/>
        <end position="412"/>
    </location>
</feature>
<dbReference type="InterPro" id="IPR010227">
    <property type="entry name" value="NADH_Q_OxRdtase_chainM/4"/>
</dbReference>
<feature type="transmembrane region" description="Helical" evidence="6">
    <location>
        <begin position="108"/>
        <end position="126"/>
    </location>
</feature>
<evidence type="ECO:0000259" key="7">
    <source>
        <dbReference type="Pfam" id="PF00361"/>
    </source>
</evidence>
<evidence type="ECO:0000256" key="3">
    <source>
        <dbReference type="ARBA" id="ARBA00022692"/>
    </source>
</evidence>
<dbReference type="AlphaFoldDB" id="A0A382E1Q4"/>
<keyword evidence="5 6" id="KW-0472">Membrane</keyword>
<dbReference type="GO" id="GO:0042773">
    <property type="term" value="P:ATP synthesis coupled electron transport"/>
    <property type="evidence" value="ECO:0007669"/>
    <property type="project" value="InterPro"/>
</dbReference>
<reference evidence="8" key="1">
    <citation type="submission" date="2018-05" db="EMBL/GenBank/DDBJ databases">
        <authorList>
            <person name="Lanie J.A."/>
            <person name="Ng W.-L."/>
            <person name="Kazmierczak K.M."/>
            <person name="Andrzejewski T.M."/>
            <person name="Davidsen T.M."/>
            <person name="Wayne K.J."/>
            <person name="Tettelin H."/>
            <person name="Glass J.I."/>
            <person name="Rusch D."/>
            <person name="Podicherti R."/>
            <person name="Tsui H.-C.T."/>
            <person name="Winkler M.E."/>
        </authorList>
    </citation>
    <scope>NUCLEOTIDE SEQUENCE</scope>
</reference>
<dbReference type="Pfam" id="PF00361">
    <property type="entry name" value="Proton_antipo_M"/>
    <property type="match status" value="1"/>
</dbReference>
<dbReference type="NCBIfam" id="TIGR01972">
    <property type="entry name" value="NDH_I_M"/>
    <property type="match status" value="1"/>
</dbReference>
<feature type="transmembrane region" description="Helical" evidence="6">
    <location>
        <begin position="234"/>
        <end position="253"/>
    </location>
</feature>
<feature type="transmembrane region" description="Helical" evidence="6">
    <location>
        <begin position="206"/>
        <end position="227"/>
    </location>
</feature>
<dbReference type="InterPro" id="IPR003918">
    <property type="entry name" value="NADH_UbQ_OxRdtase"/>
</dbReference>
<dbReference type="GO" id="GO:0003954">
    <property type="term" value="F:NADH dehydrogenase activity"/>
    <property type="evidence" value="ECO:0007669"/>
    <property type="project" value="TreeGrafter"/>
</dbReference>
<evidence type="ECO:0000256" key="6">
    <source>
        <dbReference type="SAM" id="Phobius"/>
    </source>
</evidence>
<dbReference type="GO" id="GO:0008137">
    <property type="term" value="F:NADH dehydrogenase (ubiquinone) activity"/>
    <property type="evidence" value="ECO:0007669"/>
    <property type="project" value="InterPro"/>
</dbReference>
<dbReference type="InterPro" id="IPR001750">
    <property type="entry name" value="ND/Mrp_TM"/>
</dbReference>
<proteinExistence type="inferred from homology"/>
<keyword evidence="3 6" id="KW-0812">Transmembrane</keyword>
<feature type="transmembrane region" description="Helical" evidence="6">
    <location>
        <begin position="6"/>
        <end position="22"/>
    </location>
</feature>